<sequence length="191" mass="19746">MKKMTKGAIVTGLGVALLLGGGGTLATWNMDQSASAGTIQSGELSLDVTNKTPWTSSITNGTVSTGHKIIPGEVLTYNQTVQVKKQGEGLKASLNVIGMNQIVHGGTGLNSFGNTLAPTITVTAPNGTTTTLEGHSLYNSSSYTLDADAKAGTYTIKATVAFNAKDQQAMNAAVNLNSIKFQLQQNAVATR</sequence>
<evidence type="ECO:0000313" key="2">
    <source>
        <dbReference type="Proteomes" id="UP001484097"/>
    </source>
</evidence>
<dbReference type="NCBIfam" id="TIGR04089">
    <property type="entry name" value="exp_by_SipW_III"/>
    <property type="match status" value="1"/>
</dbReference>
<dbReference type="Proteomes" id="UP001484097">
    <property type="component" value="Unassembled WGS sequence"/>
</dbReference>
<dbReference type="EMBL" id="JBDXMX010000003">
    <property type="protein sequence ID" value="MEO9247776.1"/>
    <property type="molecule type" value="Genomic_DNA"/>
</dbReference>
<dbReference type="InterPro" id="IPR023833">
    <property type="entry name" value="Signal_pept_SipW-depend-type"/>
</dbReference>
<reference evidence="1 2" key="1">
    <citation type="submission" date="2024-05" db="EMBL/GenBank/DDBJ databases">
        <authorList>
            <person name="Yi C."/>
        </authorList>
    </citation>
    <scope>NUCLEOTIDE SEQUENCE [LARGE SCALE GENOMIC DNA]</scope>
    <source>
        <strain evidence="1 2">XS13</strain>
    </source>
</reference>
<dbReference type="InterPro" id="IPR024006">
    <property type="entry name" value="Alt_signal_exp_actinobact"/>
</dbReference>
<comment type="caution">
    <text evidence="1">The sequence shown here is derived from an EMBL/GenBank/DDBJ whole genome shotgun (WGS) entry which is preliminary data.</text>
</comment>
<proteinExistence type="predicted"/>
<gene>
    <name evidence="1" type="ORF">ABDK96_08800</name>
</gene>
<keyword evidence="2" id="KW-1185">Reference proteome</keyword>
<name>A0ABV0IHY3_9MICC</name>
<evidence type="ECO:0000313" key="1">
    <source>
        <dbReference type="EMBL" id="MEO9247776.1"/>
    </source>
</evidence>
<dbReference type="RefSeq" id="WP_309811471.1">
    <property type="nucleotide sequence ID" value="NZ_JBDXMX010000003.1"/>
</dbReference>
<protein>
    <submittedName>
        <fullName evidence="1">Alternate-type signal peptide domain-containing protein</fullName>
    </submittedName>
</protein>
<dbReference type="NCBIfam" id="TIGR04088">
    <property type="entry name" value="cognate_SipW"/>
    <property type="match status" value="1"/>
</dbReference>
<accession>A0ABV0IHY3</accession>
<organism evidence="1 2">
    <name type="scientific">Citricoccus nitrophenolicus</name>
    <dbReference type="NCBI Taxonomy" id="863575"/>
    <lineage>
        <taxon>Bacteria</taxon>
        <taxon>Bacillati</taxon>
        <taxon>Actinomycetota</taxon>
        <taxon>Actinomycetes</taxon>
        <taxon>Micrococcales</taxon>
        <taxon>Micrococcaceae</taxon>
        <taxon>Citricoccus</taxon>
    </lineage>
</organism>